<reference evidence="5" key="3">
    <citation type="submission" date="2015-11" db="EMBL/GenBank/DDBJ databases">
        <authorList>
            <person name="Anvar S.Y."/>
        </authorList>
    </citation>
    <scope>NUCLEOTIDE SEQUENCE [LARGE SCALE GENOMIC DNA]</scope>
</reference>
<gene>
    <name evidence="2" type="ORF">BN2458_PEG0680</name>
    <name evidence="3" type="ORF">LS75_007745</name>
</gene>
<evidence type="ECO:0000313" key="2">
    <source>
        <dbReference type="EMBL" id="CUU39566.1"/>
    </source>
</evidence>
<keyword evidence="4" id="KW-1185">Reference proteome</keyword>
<dbReference type="OrthoDB" id="5672604at2"/>
<evidence type="ECO:0000313" key="5">
    <source>
        <dbReference type="Proteomes" id="UP000064525"/>
    </source>
</evidence>
<organism evidence="2 5">
    <name type="scientific">Helicobacter typhlonius</name>
    <dbReference type="NCBI Taxonomy" id="76936"/>
    <lineage>
        <taxon>Bacteria</taxon>
        <taxon>Pseudomonadati</taxon>
        <taxon>Campylobacterota</taxon>
        <taxon>Epsilonproteobacteria</taxon>
        <taxon>Campylobacterales</taxon>
        <taxon>Helicobacteraceae</taxon>
        <taxon>Helicobacter</taxon>
    </lineage>
</organism>
<reference evidence="2" key="2">
    <citation type="submission" date="2015-11" db="EMBL/GenBank/DDBJ databases">
        <authorList>
            <person name="Zhang Y."/>
            <person name="Guo Z."/>
        </authorList>
    </citation>
    <scope>NUCLEOTIDE SEQUENCE</scope>
    <source>
        <strain evidence="2">1</strain>
    </source>
</reference>
<evidence type="ECO:0000313" key="4">
    <source>
        <dbReference type="Proteomes" id="UP000029925"/>
    </source>
</evidence>
<dbReference type="Pfam" id="PF14393">
    <property type="entry name" value="DUF4422"/>
    <property type="match status" value="1"/>
</dbReference>
<dbReference type="STRING" id="76936.BN2458_PEG0680"/>
<feature type="domain" description="DUF4422" evidence="1">
    <location>
        <begin position="4"/>
        <end position="262"/>
    </location>
</feature>
<dbReference type="Proteomes" id="UP000029925">
    <property type="component" value="Unassembled WGS sequence"/>
</dbReference>
<dbReference type="PATRIC" id="fig|76936.10.peg.666"/>
<dbReference type="AlphaFoldDB" id="A0A0S4PWH6"/>
<proteinExistence type="predicted"/>
<accession>A0A0S4PWH6</accession>
<dbReference type="RefSeq" id="WP_058122035.1">
    <property type="nucleotide sequence ID" value="NZ_CAOMJD010000030.1"/>
</dbReference>
<dbReference type="KEGG" id="hty:BN2458_PEG0680"/>
<sequence>MNIKILVCYHKVSPIIGNDVLQPILLGAANASEYTIGGLKTLCDKAGVPLLYDNSGEHISSLNPYFCELTAMYWAWKNLEADYYGLFHYRRVFDFRDSTHFDMPRTQKYYYDSIRGFFSDFYQQYGLNPQNIIESLKGYDIVLPTLVIDHDDKQRAQHLSLYELYDEVHYIKDMDLALEYIASKYPQMYQIALDTLHKKPLFWYIANMYIMKKALYFEYCEWLFDVLFAIEPLSAYKNYDSYQARIFGFLAERLFNVWIAYKKTQKNLKIKELPLVFFKFRAKKRWFGWAQDGDVKQFYVCKLRVIKKYLGEAKS</sequence>
<dbReference type="EMBL" id="JRPF02000010">
    <property type="protein sequence ID" value="TLD78075.1"/>
    <property type="molecule type" value="Genomic_DNA"/>
</dbReference>
<evidence type="ECO:0000313" key="3">
    <source>
        <dbReference type="EMBL" id="TLD78075.1"/>
    </source>
</evidence>
<dbReference type="GeneID" id="78150963"/>
<evidence type="ECO:0000259" key="1">
    <source>
        <dbReference type="Pfam" id="PF14393"/>
    </source>
</evidence>
<dbReference type="InterPro" id="IPR025536">
    <property type="entry name" value="DUF4422"/>
</dbReference>
<reference evidence="3 4" key="1">
    <citation type="journal article" date="2014" name="Genome Announc.">
        <title>Draft genome sequences of eight enterohepatic helicobacter species isolated from both laboratory and wild rodents.</title>
        <authorList>
            <person name="Sheh A."/>
            <person name="Shen Z."/>
            <person name="Fox J.G."/>
        </authorList>
    </citation>
    <scope>NUCLEOTIDE SEQUENCE [LARGE SCALE GENOMIC DNA]</scope>
    <source>
        <strain evidence="3 4">MIT 98-6810</strain>
    </source>
</reference>
<name>A0A0S4PWH6_9HELI</name>
<protein>
    <submittedName>
        <fullName evidence="3">DUF4422 domain-containing protein</fullName>
    </submittedName>
</protein>
<dbReference type="EMBL" id="LN907858">
    <property type="protein sequence ID" value="CUU39566.1"/>
    <property type="molecule type" value="Genomic_DNA"/>
</dbReference>
<dbReference type="Proteomes" id="UP000064525">
    <property type="component" value="Chromosome I"/>
</dbReference>